<dbReference type="Gene3D" id="3.40.50.150">
    <property type="entry name" value="Vaccinia Virus protein VP39"/>
    <property type="match status" value="7"/>
</dbReference>
<evidence type="ECO:0000256" key="7">
    <source>
        <dbReference type="ARBA" id="ARBA00023125"/>
    </source>
</evidence>
<evidence type="ECO:0000256" key="2">
    <source>
        <dbReference type="ARBA" id="ARBA00011975"/>
    </source>
</evidence>
<dbReference type="InterPro" id="IPR050390">
    <property type="entry name" value="C5-Methyltransferase"/>
</dbReference>
<dbReference type="PROSITE" id="PS51680">
    <property type="entry name" value="SAM_MT_DRM"/>
    <property type="match status" value="4"/>
</dbReference>
<dbReference type="InterPro" id="IPR029063">
    <property type="entry name" value="SAM-dependent_MTases_sf"/>
</dbReference>
<keyword evidence="5" id="KW-0949">S-adenosyl-L-methionine</keyword>
<accession>A0A162A7A2</accession>
<dbReference type="GO" id="GO:0003886">
    <property type="term" value="F:DNA (cytosine-5-)-methyltransferase activity"/>
    <property type="evidence" value="ECO:0007669"/>
    <property type="project" value="UniProtKB-EC"/>
</dbReference>
<proteinExistence type="predicted"/>
<evidence type="ECO:0000313" key="10">
    <source>
        <dbReference type="EMBL" id="KZM97232.1"/>
    </source>
</evidence>
<dbReference type="SUPFAM" id="SSF53335">
    <property type="entry name" value="S-adenosyl-L-methionine-dependent methyltransferases"/>
    <property type="match status" value="7"/>
</dbReference>
<dbReference type="GO" id="GO:0032259">
    <property type="term" value="P:methylation"/>
    <property type="evidence" value="ECO:0007669"/>
    <property type="project" value="UniProtKB-KW"/>
</dbReference>
<dbReference type="EMBL" id="LNRQ01000004">
    <property type="protein sequence ID" value="KZM97232.1"/>
    <property type="molecule type" value="Genomic_DNA"/>
</dbReference>
<protein>
    <recommendedName>
        <fullName evidence="2">DNA (cytosine-5-)-methyltransferase</fullName>
        <ecNumber evidence="2">2.1.1.37</ecNumber>
    </recommendedName>
</protein>
<gene>
    <name evidence="10" type="ORF">DCAR_015406</name>
</gene>
<dbReference type="Pfam" id="PF00145">
    <property type="entry name" value="DNA_methylase"/>
    <property type="match status" value="3"/>
</dbReference>
<feature type="domain" description="SAM-dependent MTase DRM-type" evidence="9">
    <location>
        <begin position="614"/>
        <end position="943"/>
    </location>
</feature>
<name>A0A162A7A2_DAUCS</name>
<keyword evidence="4" id="KW-0808">Transferase</keyword>
<reference evidence="10" key="1">
    <citation type="journal article" date="2016" name="Nat. Genet.">
        <title>A high-quality carrot genome assembly provides new insights into carotenoid accumulation and asterid genome evolution.</title>
        <authorList>
            <person name="Iorizzo M."/>
            <person name="Ellison S."/>
            <person name="Senalik D."/>
            <person name="Zeng P."/>
            <person name="Satapoomin P."/>
            <person name="Huang J."/>
            <person name="Bowman M."/>
            <person name="Iovene M."/>
            <person name="Sanseverino W."/>
            <person name="Cavagnaro P."/>
            <person name="Yildiz M."/>
            <person name="Macko-Podgorni A."/>
            <person name="Moranska E."/>
            <person name="Grzebelus E."/>
            <person name="Grzebelus D."/>
            <person name="Ashrafi H."/>
            <person name="Zheng Z."/>
            <person name="Cheng S."/>
            <person name="Spooner D."/>
            <person name="Van Deynze A."/>
            <person name="Simon P."/>
        </authorList>
    </citation>
    <scope>NUCLEOTIDE SEQUENCE [LARGE SCALE GENOMIC DNA]</scope>
    <source>
        <tissue evidence="10">Leaf</tissue>
    </source>
</reference>
<evidence type="ECO:0000256" key="4">
    <source>
        <dbReference type="ARBA" id="ARBA00022679"/>
    </source>
</evidence>
<evidence type="ECO:0000256" key="8">
    <source>
        <dbReference type="ARBA" id="ARBA00023242"/>
    </source>
</evidence>
<dbReference type="PANTHER" id="PTHR23068:SF54">
    <property type="entry name" value="DNA (CYTOSINE-5-)-METHYLTRANSFERASE"/>
    <property type="match status" value="1"/>
</dbReference>
<dbReference type="STRING" id="79200.A0A162A7A2"/>
<dbReference type="Gramene" id="KZM97232">
    <property type="protein sequence ID" value="KZM97232"/>
    <property type="gene ID" value="DCAR_015406"/>
</dbReference>
<feature type="domain" description="SAM-dependent MTase DRM-type" evidence="9">
    <location>
        <begin position="1082"/>
        <end position="1411"/>
    </location>
</feature>
<evidence type="ECO:0000256" key="1">
    <source>
        <dbReference type="ARBA" id="ARBA00004123"/>
    </source>
</evidence>
<comment type="caution">
    <text evidence="10">The sequence shown here is derived from an EMBL/GenBank/DDBJ whole genome shotgun (WGS) entry which is preliminary data.</text>
</comment>
<comment type="subcellular location">
    <subcellularLocation>
        <location evidence="1">Nucleus</location>
    </subcellularLocation>
</comment>
<keyword evidence="6" id="KW-0677">Repeat</keyword>
<keyword evidence="7" id="KW-0238">DNA-binding</keyword>
<evidence type="ECO:0000256" key="3">
    <source>
        <dbReference type="ARBA" id="ARBA00022603"/>
    </source>
</evidence>
<evidence type="ECO:0000259" key="9">
    <source>
        <dbReference type="PROSITE" id="PS51680"/>
    </source>
</evidence>
<dbReference type="GO" id="GO:0005634">
    <property type="term" value="C:nucleus"/>
    <property type="evidence" value="ECO:0007669"/>
    <property type="project" value="UniProtKB-SubCell"/>
</dbReference>
<keyword evidence="8" id="KW-0539">Nucleus</keyword>
<feature type="domain" description="SAM-dependent MTase DRM-type" evidence="9">
    <location>
        <begin position="226"/>
        <end position="555"/>
    </location>
</feature>
<sequence>MTGFGVPHVVQKPMVVITRDRERIPRNIPARGGGQGRLYFYFENVARAPKGVGETMKFDINAFGNTFQVNTIGYHLSALKRLFPEGIEILSEQNNKSTNGRNSHEIGIFNIVGKFTPSNWKVNFVYDLHVYSIVSFLSVSSMRSSLCDRLLVMRYPWKVVVRAIEEHGVQSPITDAQHFIQGLNDVGLNIKCKSESIRRTPMTGFGVPHVVQKPNNVVITRDRERIPRNIPARGGGKGPPYFYFENVARAPKGVWETMSNFLYDIEPEFVDSIYFSAAARKRGYIHNLPIDKRFPILPTPPSTIFGALPSTKTSWPKWEPRIKLNCIVTNNGRPKHTKKISEELDNCGTEPPPHIRKKVLQVCRKYNFIWVGNNKVAPLHPKQIEKIMGFPDGHTDMLSRSARYRCLGNTFQVNTVGYHLSVLKRLFPEGIKVLSLFSGIGGAEVALHKLQIPLKFVVSVECSKACRDVMLRWWKRSNQQGKLIHISDVKYLTHQKLRELIDMCGGFDLVIGGSPCNNFAGNNRRTRVGFKGEQSSLFLDYWRILESGMAILREMGFTCGEAFEAIGRCGLNDVGLNIKCKRESIRRTPMTGFGVPHVVQKPNNVVITRDRERIPRNIPARGGGKGPPYFYFENVARAPKGVWETMSNFLYDIEPEFVDSIYFSAAARKRGYIHNLPIDKRFPILPTPPSTIFGALPSTKTSWPKWDPRIKLNCIVTNNGRPKHTKKISEELDNCGTEPPPHIRKKVLQVCRKYNFIWVGNNKVAPLHPKQIEKIMGFPDGHTDMLSRSARYRCLGNTFQVNTVGYHLSVLKRLFPEGIKVLSLFSGIGGAEVALHKLQIPLKFVVSVECSKACRDVMLRWWKRSNQQGKLIHISDVKYLTHQKLRELIDMCGGFDLVIGGSPCNNFAGNNRRTRVGFKGEQSSLFLDYWRILESILSEQNNKLVAAAAMRLGSSTLLGNLLGPIGRLLVMGYPWKVVVRAIEEHGAYNEEAVFNTILTYKGMAILREMGFTCGEAFEAIGRCGVQSPITDAQHFIQGLNDVGLNIKCKRESIRRTPMTGFGVPHVVQKPNNVVITRDRERIPRNIPARGGGKGPPYFYFENVARAPKGVWETMSNFLYDIEPEFVDSIYFSAAARKRGYIHNLPIDKRFPILPTPPSTIFGALPSTKTSWPKWDPRIKLNCIVTNNGRPKHTKKISEELDNCGTEPPPHIRKKVLQVCRKYNFIWVGNNKVAPLHPKQIEKIMGFPDGHTDMLSRSARYRCLGNTFQVNTVGYHLSVLKRLFPEGIKVLSLFSGIGGAEVALHKLQIPLKFVVSVECSKACRDVMLRWWKRSNQQGKLIHISDVKYLTHQKLRELIDMCGGFDLVIGGSPCNNFAGNNRRTRVGFKGEQSSLFLDYWRILESILSEQNNKSTSGRSSHEIGIFNIVGKFTRSNWKASSMRSSLCDRLLVMGYPWKVVVRAIEEHGAYNEEAVFNTILTYKGMAILREMGFTCGEAFEAIGRCGVQSPITDAQHFIQGLNDVGLNIKCKRESIRRTPMTGFGVPHVVQKPNNVVITRDRERIPRNIPARGGGKGPPYFYFENVARAPKGVWETMSNFLYDIEPEFVDSIYFSAAARKRGYIHNLPIDKRFPILPTPPSTIFGALPSTKTSWPKWDPRIKLNCIVTNNGRPKHTKKISEELDNCGTEPPPHIRKKVLQVCRKYNFIWVGNNKVAPLHPKQIEKIMGFPDGHTDMLSRSARYRCLGNTFQVNTVGYHLSVLKRLFPEGIKVLSLFSGIDLSISIIYF</sequence>
<dbReference type="GO" id="GO:0003677">
    <property type="term" value="F:DNA binding"/>
    <property type="evidence" value="ECO:0007669"/>
    <property type="project" value="UniProtKB-KW"/>
</dbReference>
<feature type="domain" description="SAM-dependent MTase DRM-type" evidence="9">
    <location>
        <begin position="1562"/>
        <end position="1785"/>
    </location>
</feature>
<dbReference type="EC" id="2.1.1.37" evidence="2"/>
<dbReference type="InterPro" id="IPR001525">
    <property type="entry name" value="C5_MeTfrase"/>
</dbReference>
<dbReference type="InterPro" id="IPR030380">
    <property type="entry name" value="SAM_MeTfrase_DRM"/>
</dbReference>
<evidence type="ECO:0000256" key="6">
    <source>
        <dbReference type="ARBA" id="ARBA00022737"/>
    </source>
</evidence>
<organism evidence="10">
    <name type="scientific">Daucus carota subsp. sativus</name>
    <name type="common">Carrot</name>
    <dbReference type="NCBI Taxonomy" id="79200"/>
    <lineage>
        <taxon>Eukaryota</taxon>
        <taxon>Viridiplantae</taxon>
        <taxon>Streptophyta</taxon>
        <taxon>Embryophyta</taxon>
        <taxon>Tracheophyta</taxon>
        <taxon>Spermatophyta</taxon>
        <taxon>Magnoliopsida</taxon>
        <taxon>eudicotyledons</taxon>
        <taxon>Gunneridae</taxon>
        <taxon>Pentapetalae</taxon>
        <taxon>asterids</taxon>
        <taxon>campanulids</taxon>
        <taxon>Apiales</taxon>
        <taxon>Apiaceae</taxon>
        <taxon>Apioideae</taxon>
        <taxon>Scandiceae</taxon>
        <taxon>Daucinae</taxon>
        <taxon>Daucus</taxon>
        <taxon>Daucus sect. Daucus</taxon>
    </lineage>
</organism>
<keyword evidence="3" id="KW-0489">Methyltransferase</keyword>
<evidence type="ECO:0000256" key="5">
    <source>
        <dbReference type="ARBA" id="ARBA00022691"/>
    </source>
</evidence>
<dbReference type="PANTHER" id="PTHR23068">
    <property type="entry name" value="DNA CYTOSINE-5- -METHYLTRANSFERASE 3-RELATED"/>
    <property type="match status" value="1"/>
</dbReference>